<evidence type="ECO:0000313" key="2">
    <source>
        <dbReference type="EMBL" id="MEN2786586.1"/>
    </source>
</evidence>
<feature type="chain" id="PRO_5045098895" description="Tetratricopeptide repeat protein" evidence="1">
    <location>
        <begin position="21"/>
        <end position="430"/>
    </location>
</feature>
<dbReference type="SUPFAM" id="SSF48452">
    <property type="entry name" value="TPR-like"/>
    <property type="match status" value="1"/>
</dbReference>
<dbReference type="Proteomes" id="UP001404104">
    <property type="component" value="Unassembled WGS sequence"/>
</dbReference>
<gene>
    <name evidence="2" type="ORF">ABC969_09170</name>
</gene>
<feature type="signal peptide" evidence="1">
    <location>
        <begin position="1"/>
        <end position="20"/>
    </location>
</feature>
<evidence type="ECO:0000313" key="3">
    <source>
        <dbReference type="Proteomes" id="UP001404104"/>
    </source>
</evidence>
<evidence type="ECO:0000256" key="1">
    <source>
        <dbReference type="SAM" id="SignalP"/>
    </source>
</evidence>
<name>A0ABU9XRY3_9SPHN</name>
<keyword evidence="1" id="KW-0732">Signal</keyword>
<comment type="caution">
    <text evidence="2">The sequence shown here is derived from an EMBL/GenBank/DDBJ whole genome shotgun (WGS) entry which is preliminary data.</text>
</comment>
<keyword evidence="3" id="KW-1185">Reference proteome</keyword>
<protein>
    <recommendedName>
        <fullName evidence="4">Tetratricopeptide repeat protein</fullName>
    </recommendedName>
</protein>
<sequence length="430" mass="45158">MKTFAKAALTAMLIAGTSSVAIVAPAAAAKKKDEGKGGLVVSEPIRVASAAATAALTAKDFATAETNVALMESGAKTDDERYLAQAFRLQLEANKIGNTGNPAVLAGPLDALIANPKTPATEVGRYAYMRANIAYNAKQYPQALAFFDRATQSGFTAPNMELQIARTKIQAGDVAGGVAGIEKQIAADKAAGKPVDEDLYKYAIVALQKSRDTAGTMRWTREWLYAYNTQPNWHTAIYVFGFQGENDKQITKRERIDLFRLLRATKSLAGEREYIEYADLAVQTANAAEAKAVLAEGTASGKIAAANSSAKMTLGEANTQLAREGSLAVQEKRAMAAADGLEANGVGDYALGTGNAAKAVEMYKLALSKGGAKLNKDEINTHLGIAYLQTGDKASAKAAFAQVTTGLRGQIATLWNVWADAPGAPTPAAG</sequence>
<dbReference type="InterPro" id="IPR011990">
    <property type="entry name" value="TPR-like_helical_dom_sf"/>
</dbReference>
<evidence type="ECO:0008006" key="4">
    <source>
        <dbReference type="Google" id="ProtNLM"/>
    </source>
</evidence>
<organism evidence="2 3">
    <name type="scientific">Sphingomonas qilianensis</name>
    <dbReference type="NCBI Taxonomy" id="1736690"/>
    <lineage>
        <taxon>Bacteria</taxon>
        <taxon>Pseudomonadati</taxon>
        <taxon>Pseudomonadota</taxon>
        <taxon>Alphaproteobacteria</taxon>
        <taxon>Sphingomonadales</taxon>
        <taxon>Sphingomonadaceae</taxon>
        <taxon>Sphingomonas</taxon>
    </lineage>
</organism>
<proteinExistence type="predicted"/>
<reference evidence="2 3" key="1">
    <citation type="submission" date="2024-05" db="EMBL/GenBank/DDBJ databases">
        <authorList>
            <person name="Liu Q."/>
            <person name="Xin Y.-H."/>
        </authorList>
    </citation>
    <scope>NUCLEOTIDE SEQUENCE [LARGE SCALE GENOMIC DNA]</scope>
    <source>
        <strain evidence="2 3">CGMCC 1.15349</strain>
    </source>
</reference>
<accession>A0ABU9XRY3</accession>
<dbReference type="RefSeq" id="WP_345864390.1">
    <property type="nucleotide sequence ID" value="NZ_JBDIMF010000003.1"/>
</dbReference>
<dbReference type="EMBL" id="JBDIMF010000003">
    <property type="protein sequence ID" value="MEN2786586.1"/>
    <property type="molecule type" value="Genomic_DNA"/>
</dbReference>